<feature type="compositionally biased region" description="Low complexity" evidence="1">
    <location>
        <begin position="573"/>
        <end position="597"/>
    </location>
</feature>
<feature type="compositionally biased region" description="Low complexity" evidence="1">
    <location>
        <begin position="688"/>
        <end position="718"/>
    </location>
</feature>
<dbReference type="AlphaFoldDB" id="A0A2V0P540"/>
<protein>
    <recommendedName>
        <fullName evidence="4">Sfi1 spindle body domain-containing protein</fullName>
    </recommendedName>
</protein>
<keyword evidence="3" id="KW-1185">Reference proteome</keyword>
<evidence type="ECO:0008006" key="4">
    <source>
        <dbReference type="Google" id="ProtNLM"/>
    </source>
</evidence>
<sequence length="989" mass="103712">MEHVTRWQQLRRAWLNADGSQSDGGGGSGGGGAAATAAAPRLLLAQAPLLHGAPTLGHGAADAVLSRCFDAGLAAQHIEQGAAAAFFAAAGAAGGAAAAHGGAGAMECCARDQAPPLAAAAGAPWAAQPKQHPQQRGSPPRRRGLDQLTAPSAARAPHAAIIQQPPGLPRGDWRQQLRRETERQLQALEQARQRGALTAAAGVEPQRRPGGRALVDAAGAVEARLRLAHLDAANLHRTGQQALLAAAAAAAAAENSSGSAGVRPAAAAALRAEGDEAGAEAQRMAAQLARLHAARRLRAVLGQWQALAAAAARWRSAAVDSLSRARLARVAAAWRRACPPSDPEAARAAATRWRIAGDFSRLYRLHACAAAWRALARERAEAGRRLREAAAAHAQAEAARAVEEQEERRRLGVALRFWALRRLYTCLTAWQRTAEMAAALRKLHPPAVPIPQCVAGRPVALQAPEAAAQPVPPQCAKRRLLDSAAERQRLLLEAEQQAAQAAQPCTIGGGVPPVVASEKAQHRSTAADAARADAALQRSTHAHGAALQQPRAPPRTCRAQPRPLEQPGTGHGQPQQRQQQRQQQQLSPALALQQQPAEGKGPYLRVDAVFPAGASLEAAEARESAAAEQGETAHTAAQEALTPPTTDAPCSPTPAAVVTPAVRQSSRAGLPSAGAGPPTAQSVPPLTSPAAQAPQAKASARSGLAPASAPAAEAAQSLRQRRAAELGERQREQEQQERLRQLRAELAASQAALAAAHHQRSLLLRCGLGPWRALAGAARERGRSAAAWRAGRLAKAGLAAWRDALYRRRHRAVVRELTAACLLRRAADGWRLETAWRRLRGWAAAGAFRRRGLAARALAALVWEAGAGREAGRRAADAWRDGARRRALTAWRHAAGEQASARVLRELDLEAAAAALTARARRARVLAAWRAAARAQRAERGAAARRDAAWGKVRGWLAELHAAREAAAQETAVQETAAQGDEAAPGGRE</sequence>
<dbReference type="EMBL" id="BDRX01000036">
    <property type="protein sequence ID" value="GBF92970.1"/>
    <property type="molecule type" value="Genomic_DNA"/>
</dbReference>
<dbReference type="InParanoid" id="A0A2V0P540"/>
<feature type="compositionally biased region" description="Low complexity" evidence="1">
    <location>
        <begin position="526"/>
        <end position="535"/>
    </location>
</feature>
<proteinExistence type="predicted"/>
<name>A0A2V0P540_9CHLO</name>
<feature type="region of interest" description="Disordered" evidence="1">
    <location>
        <begin position="517"/>
        <end position="598"/>
    </location>
</feature>
<comment type="caution">
    <text evidence="2">The sequence shown here is derived from an EMBL/GenBank/DDBJ whole genome shotgun (WGS) entry which is preliminary data.</text>
</comment>
<organism evidence="2 3">
    <name type="scientific">Raphidocelis subcapitata</name>
    <dbReference type="NCBI Taxonomy" id="307507"/>
    <lineage>
        <taxon>Eukaryota</taxon>
        <taxon>Viridiplantae</taxon>
        <taxon>Chlorophyta</taxon>
        <taxon>core chlorophytes</taxon>
        <taxon>Chlorophyceae</taxon>
        <taxon>CS clade</taxon>
        <taxon>Sphaeropleales</taxon>
        <taxon>Selenastraceae</taxon>
        <taxon>Raphidocelis</taxon>
    </lineage>
</organism>
<accession>A0A2V0P540</accession>
<evidence type="ECO:0000313" key="3">
    <source>
        <dbReference type="Proteomes" id="UP000247498"/>
    </source>
</evidence>
<feature type="compositionally biased region" description="Basic and acidic residues" evidence="1">
    <location>
        <begin position="722"/>
        <end position="737"/>
    </location>
</feature>
<feature type="compositionally biased region" description="Low complexity" evidence="1">
    <location>
        <begin position="120"/>
        <end position="138"/>
    </location>
</feature>
<feature type="region of interest" description="Disordered" evidence="1">
    <location>
        <begin position="120"/>
        <end position="172"/>
    </location>
</feature>
<feature type="compositionally biased region" description="Low complexity" evidence="1">
    <location>
        <begin position="150"/>
        <end position="165"/>
    </location>
</feature>
<feature type="region of interest" description="Disordered" evidence="1">
    <location>
        <begin position="620"/>
        <end position="737"/>
    </location>
</feature>
<feature type="region of interest" description="Disordered" evidence="1">
    <location>
        <begin position="967"/>
        <end position="989"/>
    </location>
</feature>
<dbReference type="Proteomes" id="UP000247498">
    <property type="component" value="Unassembled WGS sequence"/>
</dbReference>
<reference evidence="2 3" key="1">
    <citation type="journal article" date="2018" name="Sci. Rep.">
        <title>Raphidocelis subcapitata (=Pseudokirchneriella subcapitata) provides an insight into genome evolution and environmental adaptations in the Sphaeropleales.</title>
        <authorList>
            <person name="Suzuki S."/>
            <person name="Yamaguchi H."/>
            <person name="Nakajima N."/>
            <person name="Kawachi M."/>
        </authorList>
    </citation>
    <scope>NUCLEOTIDE SEQUENCE [LARGE SCALE GENOMIC DNA]</scope>
    <source>
        <strain evidence="2 3">NIES-35</strain>
    </source>
</reference>
<feature type="compositionally biased region" description="Low complexity" evidence="1">
    <location>
        <begin position="967"/>
        <end position="979"/>
    </location>
</feature>
<evidence type="ECO:0000313" key="2">
    <source>
        <dbReference type="EMBL" id="GBF92970.1"/>
    </source>
</evidence>
<evidence type="ECO:0000256" key="1">
    <source>
        <dbReference type="SAM" id="MobiDB-lite"/>
    </source>
</evidence>
<gene>
    <name evidence="2" type="ORF">Rsub_05806</name>
</gene>